<accession>A0A6C0B4F5</accession>
<name>A0A6C0B4F5_9ZZZZ</name>
<dbReference type="EMBL" id="MN739054">
    <property type="protein sequence ID" value="QHS86363.1"/>
    <property type="molecule type" value="Genomic_DNA"/>
</dbReference>
<dbReference type="AlphaFoldDB" id="A0A6C0B4F5"/>
<evidence type="ECO:0000313" key="2">
    <source>
        <dbReference type="EMBL" id="QHS86363.1"/>
    </source>
</evidence>
<feature type="compositionally biased region" description="Basic residues" evidence="1">
    <location>
        <begin position="215"/>
        <end position="232"/>
    </location>
</feature>
<reference evidence="2" key="1">
    <citation type="journal article" date="2020" name="Nature">
        <title>Giant virus diversity and host interactions through global metagenomics.</title>
        <authorList>
            <person name="Schulz F."/>
            <person name="Roux S."/>
            <person name="Paez-Espino D."/>
            <person name="Jungbluth S."/>
            <person name="Walsh D.A."/>
            <person name="Denef V.J."/>
            <person name="McMahon K.D."/>
            <person name="Konstantinidis K.T."/>
            <person name="Eloe-Fadrosh E.A."/>
            <person name="Kyrpides N.C."/>
            <person name="Woyke T."/>
        </authorList>
    </citation>
    <scope>NUCLEOTIDE SEQUENCE</scope>
    <source>
        <strain evidence="2">GVMAG-M-3300009187-29</strain>
    </source>
</reference>
<protein>
    <submittedName>
        <fullName evidence="2">Uncharacterized protein</fullName>
    </submittedName>
</protein>
<sequence>MQPQIKPKIKPQIQPEMQPKIQPEIQPQIQPEMQPQIQPEIQPQIQPQIQPEINSATNSNPYYKQYPCAIPAGLVTKNMSSAVPLFYKLNEEINIPFENPDMFIVFHMLKYQFKKTLNLGRINLLYHILSSFGKAMRQNEPYYNTLKGFSIPEDPKLRKNLDAVATTPQEVVAKFTEQTNKQLAKEKADDDKETDTESTPITEQQVTGQQAQTAGKKRTTKSKRSRKNKTKKILKGGLHFSGTVDGDIGVINDKISKYIFGKNLRTPEWRDKLFDSNHPLKYVEEEQKMFLALAIIYYKNMTNTEQKQKYDDFFMEPNPFSNYLDETQNKDLTTDIEMELKNYEGKTPYQMVLILADLVWTNRKHQVGQVGGLFNIPNIGIRKSVNKSIQYVGESIAKNNMFLNKIFDYAFKRMVFYKLKKLFIPVTVNAETKTLTPEQKNSLYETVNFYRKIKFSTLSSADFSCTTTTNNALAIVSNPFAGVMGYGSTFSNLPPALQTASQLNTPQCYITTLLYAYILFFM</sequence>
<feature type="region of interest" description="Disordered" evidence="1">
    <location>
        <begin position="176"/>
        <end position="232"/>
    </location>
</feature>
<proteinExistence type="predicted"/>
<dbReference type="InterPro" id="IPR051860">
    <property type="entry name" value="Plasmodium_CSP_Invasion"/>
</dbReference>
<dbReference type="PANTHER" id="PTHR44826">
    <property type="entry name" value="SPORE COAT PROTEIN SP85"/>
    <property type="match status" value="1"/>
</dbReference>
<dbReference type="PANTHER" id="PTHR44826:SF8">
    <property type="entry name" value="WSC DOMAIN-CONTAINING PROTEIN"/>
    <property type="match status" value="1"/>
</dbReference>
<organism evidence="2">
    <name type="scientific">viral metagenome</name>
    <dbReference type="NCBI Taxonomy" id="1070528"/>
    <lineage>
        <taxon>unclassified sequences</taxon>
        <taxon>metagenomes</taxon>
        <taxon>organismal metagenomes</taxon>
    </lineage>
</organism>
<evidence type="ECO:0000256" key="1">
    <source>
        <dbReference type="SAM" id="MobiDB-lite"/>
    </source>
</evidence>
<feature type="compositionally biased region" description="Low complexity" evidence="1">
    <location>
        <begin position="204"/>
        <end position="214"/>
    </location>
</feature>